<dbReference type="Pfam" id="PF09511">
    <property type="entry name" value="RNA_lig_T4_1"/>
    <property type="match status" value="1"/>
</dbReference>
<dbReference type="EMBL" id="CAJJDO010000143">
    <property type="protein sequence ID" value="CAD8206122.1"/>
    <property type="molecule type" value="Genomic_DNA"/>
</dbReference>
<dbReference type="Proteomes" id="UP000689195">
    <property type="component" value="Unassembled WGS sequence"/>
</dbReference>
<organism evidence="2 3">
    <name type="scientific">Paramecium pentaurelia</name>
    <dbReference type="NCBI Taxonomy" id="43138"/>
    <lineage>
        <taxon>Eukaryota</taxon>
        <taxon>Sar</taxon>
        <taxon>Alveolata</taxon>
        <taxon>Ciliophora</taxon>
        <taxon>Intramacronucleata</taxon>
        <taxon>Oligohymenophorea</taxon>
        <taxon>Peniculida</taxon>
        <taxon>Parameciidae</taxon>
        <taxon>Paramecium</taxon>
    </lineage>
</organism>
<evidence type="ECO:0000313" key="3">
    <source>
        <dbReference type="Proteomes" id="UP000689195"/>
    </source>
</evidence>
<dbReference type="PANTHER" id="PTHR38566">
    <property type="entry name" value="RNA_LIG_T4_1 DOMAIN-CONTAINING PROTEIN"/>
    <property type="match status" value="1"/>
</dbReference>
<dbReference type="OrthoDB" id="287458at2759"/>
<evidence type="ECO:0000259" key="1">
    <source>
        <dbReference type="Pfam" id="PF09511"/>
    </source>
</evidence>
<keyword evidence="3" id="KW-1185">Reference proteome</keyword>
<sequence length="918" mass="108503">MQQQGNYISDPAEYLQKMKEHKKILLVKQDIFDFQLYDISLHKKGPMEDKLYLKNPFFLMNVRRGNSILVHHDSINICRRGMRKFYDLERKYIDYEMEQQNIKLSSYHQKACQNILYPIKQAIQEGKKIHLYKLVKENGEHCQISFTNSYWLVASKNCTILFQTENDLNQYNHLRHTWAKLIAKQWLEIIKQQNYDDLKSFLNQHTLIGEYCGNPNYQHITKYSHIQLIFYAIVNNNSPDICLPVENTKNICKKFNLQFVKNSQIKNFNNYEVVLSQLSIWSQLIGQGPMELVGEGSVIYFIAEDQIGNQQTISICKLKSMEYLIYRKLRELLKILIQKINLNEHYQLSVQLGKFLNELQIIIKQYSPPQPIRYYLHISKLAFEEVYNDKIPFERIRYNFVDFLEHIQNMQEDKMSEIDELGEVKQKNYQRHVRIILLTLPMFLEDKTLQSLKDNLNLQCIECQYMWRNQKVFAQRALSILHMIPKLPQNVNNEEQLNDYLINSPLQNQDPSNIIFVFLGMNQEAFNQSLKNLQCKNFQFSNPIASSFGVQFTIMKPKVLQLSLERWLEKGQVYLKDCQKNFPNRTFVLDELDIHKLDSIIKQFEFAEQPSIEEQNDLDLEESDEDVQAQNKIVIIYPLMIPGSGKSTLVEYLKQNYKDYPLYDICADEITLQLIKNKLGDSTDSLAIKFEKVFIYIKETFQQEFYKKINEIINSNHQKAVLFIDRNCVPHTLSYMIEHVLSIQNDIALKKGVSIKIYNIGLTFPNQESNILNTPFCFDYALTILNRLLVRNDHILLGNDVLYKTQVCMKNLALYTGFKAKDSYFHKFHLQKIIPMNYPQDRFNLEKNDLHVAQELITQCVLTSQQTRDLGQGEEFNKLIEFMYLIKEKYKISECNLEEECRQNCQRLSVAIKKLLLP</sequence>
<name>A0A8S1Y129_9CILI</name>
<reference evidence="2" key="1">
    <citation type="submission" date="2021-01" db="EMBL/GenBank/DDBJ databases">
        <authorList>
            <consortium name="Genoscope - CEA"/>
            <person name="William W."/>
        </authorList>
    </citation>
    <scope>NUCLEOTIDE SEQUENCE</scope>
</reference>
<dbReference type="PANTHER" id="PTHR38566:SF1">
    <property type="entry name" value="CHROMOSOME UNDETERMINED SCAFFOLD_18, WHOLE GENOME SHOTGUN SEQUENCE"/>
    <property type="match status" value="1"/>
</dbReference>
<gene>
    <name evidence="2" type="ORF">PPENT_87.1.T1430041</name>
</gene>
<feature type="domain" description="T4 RNA ligase 1-like N-terminal" evidence="1">
    <location>
        <begin position="71"/>
        <end position="304"/>
    </location>
</feature>
<proteinExistence type="predicted"/>
<dbReference type="AlphaFoldDB" id="A0A8S1Y129"/>
<accession>A0A8S1Y129</accession>
<protein>
    <recommendedName>
        <fullName evidence="1">T4 RNA ligase 1-like N-terminal domain-containing protein</fullName>
    </recommendedName>
</protein>
<dbReference type="InterPro" id="IPR019039">
    <property type="entry name" value="T4-Rnl1-like_N"/>
</dbReference>
<evidence type="ECO:0000313" key="2">
    <source>
        <dbReference type="EMBL" id="CAD8206122.1"/>
    </source>
</evidence>
<comment type="caution">
    <text evidence="2">The sequence shown here is derived from an EMBL/GenBank/DDBJ whole genome shotgun (WGS) entry which is preliminary data.</text>
</comment>